<dbReference type="EMBL" id="JDST02000005">
    <property type="protein sequence ID" value="KFB78370.1"/>
    <property type="molecule type" value="Genomic_DNA"/>
</dbReference>
<dbReference type="Proteomes" id="UP000021315">
    <property type="component" value="Unassembled WGS sequence"/>
</dbReference>
<dbReference type="KEGG" id="acog:HWD57_15130"/>
<accession>A0A080MD03</accession>
<dbReference type="AlphaFoldDB" id="A0A080MD03"/>
<dbReference type="InterPro" id="IPR038444">
    <property type="entry name" value="DUF465_sf"/>
</dbReference>
<reference evidence="2 4" key="2">
    <citation type="journal article" date="2019" name="Microbiome">
        <title>Annotated bacterial chromosomes from frame-shift-corrected long-read metagenomic data.</title>
        <authorList>
            <person name="Arumugam K."/>
            <person name="Bagci C."/>
            <person name="Bessarab I."/>
            <person name="Beier S."/>
            <person name="Buchfink B."/>
            <person name="Gorska A."/>
            <person name="Qiu G."/>
            <person name="Huson D.H."/>
            <person name="Williams R.B.H."/>
        </authorList>
    </citation>
    <scope>NUCLEOTIDE SEQUENCE [LARGE SCALE GENOMIC DNA]</scope>
    <source>
        <strain evidence="2">SSA1</strain>
    </source>
</reference>
<evidence type="ECO:0000313" key="2">
    <source>
        <dbReference type="EMBL" id="QLH50977.1"/>
    </source>
</evidence>
<reference evidence="2" key="3">
    <citation type="submission" date="2020-06" db="EMBL/GenBank/DDBJ databases">
        <authorList>
            <person name="Arumugam K."/>
            <person name="Besarab I."/>
            <person name="Haryono M."/>
            <person name="Bagci C."/>
            <person name="Beier S."/>
            <person name="Buchfink B."/>
            <person name="Gorska A."/>
            <person name="Qiu G."/>
            <person name="Huson D.H."/>
            <person name="Williams R.B."/>
        </authorList>
    </citation>
    <scope>NUCLEOTIDE SEQUENCE</scope>
    <source>
        <strain evidence="2">SSA1</strain>
    </source>
</reference>
<sequence length="69" mass="8094">MLTQEQIAANRATLQELRIEHHDLGQVIDHLMQNPPPDDLLVRRLKKRKLLLKDRIALLEHLSEPEDRA</sequence>
<proteinExistence type="predicted"/>
<dbReference type="InterPro" id="IPR007420">
    <property type="entry name" value="DUF465"/>
</dbReference>
<accession>A0A7D5SDK5</accession>
<dbReference type="Proteomes" id="UP000509684">
    <property type="component" value="Chromosome"/>
</dbReference>
<reference evidence="1 3" key="1">
    <citation type="submission" date="2014-02" db="EMBL/GenBank/DDBJ databases">
        <title>Expanding our view of genomic diversity in Candidatus Accumulibacter clades.</title>
        <authorList>
            <person name="Skennerton C.T."/>
            <person name="Barr J.J."/>
            <person name="Slater F.R."/>
            <person name="Bond P.L."/>
            <person name="Tyson G.W."/>
        </authorList>
    </citation>
    <scope>NUCLEOTIDE SEQUENCE [LARGE SCALE GENOMIC DNA]</scope>
    <source>
        <strain evidence="3">SK-02</strain>
    </source>
</reference>
<name>A0A080MD03_9PROT</name>
<keyword evidence="3" id="KW-1185">Reference proteome</keyword>
<organism evidence="1 3">
    <name type="scientific">Candidatus Accumulibacter cognatus</name>
    <dbReference type="NCBI Taxonomy" id="2954383"/>
    <lineage>
        <taxon>Bacteria</taxon>
        <taxon>Pseudomonadati</taxon>
        <taxon>Pseudomonadota</taxon>
        <taxon>Betaproteobacteria</taxon>
        <taxon>Candidatus Accumulibacter</taxon>
    </lineage>
</organism>
<dbReference type="STRING" id="1453999.AW06_000321"/>
<dbReference type="RefSeq" id="WP_034944500.1">
    <property type="nucleotide sequence ID" value="NZ_JDST02000005.1"/>
</dbReference>
<dbReference type="Gene3D" id="6.10.280.50">
    <property type="match status" value="1"/>
</dbReference>
<evidence type="ECO:0000313" key="3">
    <source>
        <dbReference type="Proteomes" id="UP000021315"/>
    </source>
</evidence>
<evidence type="ECO:0000313" key="1">
    <source>
        <dbReference type="EMBL" id="KFB78370.1"/>
    </source>
</evidence>
<protein>
    <submittedName>
        <fullName evidence="2">DUF465 domain-containing protein</fullName>
    </submittedName>
</protein>
<evidence type="ECO:0000313" key="4">
    <source>
        <dbReference type="Proteomes" id="UP000509684"/>
    </source>
</evidence>
<dbReference type="Pfam" id="PF04325">
    <property type="entry name" value="DUF465"/>
    <property type="match status" value="1"/>
</dbReference>
<gene>
    <name evidence="1" type="ORF">AW06_000321</name>
    <name evidence="2" type="ORF">HWD57_15130</name>
</gene>
<dbReference type="EMBL" id="CP058708">
    <property type="protein sequence ID" value="QLH50977.1"/>
    <property type="molecule type" value="Genomic_DNA"/>
</dbReference>